<name>A0A9W8E1G3_9FUNG</name>
<dbReference type="EMBL" id="JANBPY010001871">
    <property type="protein sequence ID" value="KAJ1957876.1"/>
    <property type="molecule type" value="Genomic_DNA"/>
</dbReference>
<evidence type="ECO:0000313" key="2">
    <source>
        <dbReference type="Proteomes" id="UP001150925"/>
    </source>
</evidence>
<gene>
    <name evidence="1" type="ORF">IWQ62_004999</name>
</gene>
<evidence type="ECO:0008006" key="3">
    <source>
        <dbReference type="Google" id="ProtNLM"/>
    </source>
</evidence>
<proteinExistence type="predicted"/>
<organism evidence="1 2">
    <name type="scientific">Dispira parvispora</name>
    <dbReference type="NCBI Taxonomy" id="1520584"/>
    <lineage>
        <taxon>Eukaryota</taxon>
        <taxon>Fungi</taxon>
        <taxon>Fungi incertae sedis</taxon>
        <taxon>Zoopagomycota</taxon>
        <taxon>Kickxellomycotina</taxon>
        <taxon>Dimargaritomycetes</taxon>
        <taxon>Dimargaritales</taxon>
        <taxon>Dimargaritaceae</taxon>
        <taxon>Dispira</taxon>
    </lineage>
</organism>
<dbReference type="Gene3D" id="2.60.40.790">
    <property type="match status" value="1"/>
</dbReference>
<keyword evidence="2" id="KW-1185">Reference proteome</keyword>
<dbReference type="AlphaFoldDB" id="A0A9W8E1G3"/>
<dbReference type="SUPFAM" id="SSF49764">
    <property type="entry name" value="HSP20-like chaperones"/>
    <property type="match status" value="1"/>
</dbReference>
<dbReference type="OrthoDB" id="5533903at2759"/>
<evidence type="ECO:0000313" key="1">
    <source>
        <dbReference type="EMBL" id="KAJ1957876.1"/>
    </source>
</evidence>
<dbReference type="InterPro" id="IPR008978">
    <property type="entry name" value="HSP20-like_chaperone"/>
</dbReference>
<dbReference type="Proteomes" id="UP001150925">
    <property type="component" value="Unassembled WGS sequence"/>
</dbReference>
<dbReference type="CDD" id="cd06464">
    <property type="entry name" value="ACD_sHsps-like"/>
    <property type="match status" value="1"/>
</dbReference>
<sequence length="174" mass="20603">MTGMFHDRFYRVTENKVCNEVTEVSHRKHLSDKHHFIPVKTGSTLVHNTTTTRRWCHNWEDKQEECPSHTCLSHAATKVEDHDLYVRVVMHWDKHCRPDRVKSCHDGNHLVVHSERDQGARYKTIVHRVCTEDQDVLERRIPIPGNVDTSDFEEHYEDGVYWIKYPKLCRVTSS</sequence>
<reference evidence="1" key="1">
    <citation type="submission" date="2022-07" db="EMBL/GenBank/DDBJ databases">
        <title>Phylogenomic reconstructions and comparative analyses of Kickxellomycotina fungi.</title>
        <authorList>
            <person name="Reynolds N.K."/>
            <person name="Stajich J.E."/>
            <person name="Barry K."/>
            <person name="Grigoriev I.V."/>
            <person name="Crous P."/>
            <person name="Smith M.E."/>
        </authorList>
    </citation>
    <scope>NUCLEOTIDE SEQUENCE</scope>
    <source>
        <strain evidence="1">RSA 1196</strain>
    </source>
</reference>
<comment type="caution">
    <text evidence="1">The sequence shown here is derived from an EMBL/GenBank/DDBJ whole genome shotgun (WGS) entry which is preliminary data.</text>
</comment>
<protein>
    <recommendedName>
        <fullName evidence="3">SHSP domain-containing protein</fullName>
    </recommendedName>
</protein>
<accession>A0A9W8E1G3</accession>